<dbReference type="GO" id="GO:0006265">
    <property type="term" value="P:DNA topological change"/>
    <property type="evidence" value="ECO:0007669"/>
    <property type="project" value="InterPro"/>
</dbReference>
<dbReference type="Pfam" id="PF21338">
    <property type="entry name" value="Top1B_N_bact"/>
    <property type="match status" value="1"/>
</dbReference>
<dbReference type="InterPro" id="IPR049331">
    <property type="entry name" value="Top1B_N_bact"/>
</dbReference>
<evidence type="ECO:0000259" key="7">
    <source>
        <dbReference type="Pfam" id="PF01028"/>
    </source>
</evidence>
<evidence type="ECO:0000256" key="3">
    <source>
        <dbReference type="ARBA" id="ARBA00012891"/>
    </source>
</evidence>
<comment type="caution">
    <text evidence="9">The sequence shown here is derived from an EMBL/GenBank/DDBJ whole genome shotgun (WGS) entry which is preliminary data.</text>
</comment>
<keyword evidence="6 9" id="KW-0413">Isomerase</keyword>
<keyword evidence="4" id="KW-0799">Topoisomerase</keyword>
<keyword evidence="10" id="KW-1185">Reference proteome</keyword>
<dbReference type="Gene3D" id="3.90.15.10">
    <property type="entry name" value="Topoisomerase I, Chain A, domain 3"/>
    <property type="match status" value="1"/>
</dbReference>
<evidence type="ECO:0000313" key="10">
    <source>
        <dbReference type="Proteomes" id="UP000445000"/>
    </source>
</evidence>
<comment type="catalytic activity">
    <reaction evidence="1">
        <text>ATP-independent breakage of single-stranded DNA, followed by passage and rejoining.</text>
        <dbReference type="EC" id="5.6.2.1"/>
    </reaction>
</comment>
<reference evidence="10" key="1">
    <citation type="submission" date="2020-01" db="EMBL/GenBank/DDBJ databases">
        <title>'Steroidobacter agaridevorans' sp. nov., agar-degrading bacteria isolated from rhizosphere soils.</title>
        <authorList>
            <person name="Ikenaga M."/>
            <person name="Kataoka M."/>
            <person name="Murouchi A."/>
            <person name="Katsuragi S."/>
            <person name="Sakai M."/>
        </authorList>
    </citation>
    <scope>NUCLEOTIDE SEQUENCE [LARGE SCALE GENOMIC DNA]</scope>
    <source>
        <strain evidence="10">YU21-B</strain>
    </source>
</reference>
<dbReference type="Pfam" id="PF01028">
    <property type="entry name" value="Topoisom_I"/>
    <property type="match status" value="1"/>
</dbReference>
<dbReference type="RefSeq" id="WP_161810215.1">
    <property type="nucleotide sequence ID" value="NZ_BLJN01000001.1"/>
</dbReference>
<gene>
    <name evidence="9" type="ORF">GCM10011487_02960</name>
</gene>
<dbReference type="InterPro" id="IPR013500">
    <property type="entry name" value="TopoI_cat_euk"/>
</dbReference>
<dbReference type="GO" id="GO:0003677">
    <property type="term" value="F:DNA binding"/>
    <property type="evidence" value="ECO:0007669"/>
    <property type="project" value="UniProtKB-KW"/>
</dbReference>
<evidence type="ECO:0000256" key="4">
    <source>
        <dbReference type="ARBA" id="ARBA00023029"/>
    </source>
</evidence>
<dbReference type="InterPro" id="IPR001631">
    <property type="entry name" value="TopoI"/>
</dbReference>
<dbReference type="EC" id="5.6.2.1" evidence="3"/>
<comment type="similarity">
    <text evidence="2">Belongs to the type IB topoisomerase family.</text>
</comment>
<dbReference type="PRINTS" id="PR00416">
    <property type="entry name" value="EUTPISMRASEI"/>
</dbReference>
<dbReference type="SUPFAM" id="SSF55869">
    <property type="entry name" value="DNA topoisomerase I domain"/>
    <property type="match status" value="1"/>
</dbReference>
<dbReference type="InterPro" id="IPR035447">
    <property type="entry name" value="DNA_topo_I_N_sf"/>
</dbReference>
<dbReference type="Gene3D" id="1.10.132.120">
    <property type="match status" value="1"/>
</dbReference>
<dbReference type="EMBL" id="BLJN01000001">
    <property type="protein sequence ID" value="GFE78296.1"/>
    <property type="molecule type" value="Genomic_DNA"/>
</dbReference>
<evidence type="ECO:0000256" key="1">
    <source>
        <dbReference type="ARBA" id="ARBA00000213"/>
    </source>
</evidence>
<name>A0A829Y660_9GAMM</name>
<dbReference type="PROSITE" id="PS52038">
    <property type="entry name" value="TOPO_IB_2"/>
    <property type="match status" value="1"/>
</dbReference>
<protein>
    <recommendedName>
        <fullName evidence="3">DNA topoisomerase</fullName>
        <ecNumber evidence="3">5.6.2.1</ecNumber>
    </recommendedName>
</protein>
<dbReference type="Gene3D" id="3.30.66.10">
    <property type="entry name" value="DNA topoisomerase I domain"/>
    <property type="match status" value="1"/>
</dbReference>
<dbReference type="AlphaFoldDB" id="A0A829Y660"/>
<evidence type="ECO:0000256" key="6">
    <source>
        <dbReference type="ARBA" id="ARBA00023235"/>
    </source>
</evidence>
<dbReference type="GO" id="GO:0003917">
    <property type="term" value="F:DNA topoisomerase type I (single strand cut, ATP-independent) activity"/>
    <property type="evidence" value="ECO:0007669"/>
    <property type="project" value="UniProtKB-EC"/>
</dbReference>
<keyword evidence="5" id="KW-0238">DNA-binding</keyword>
<sequence>MRDLPPDLPESVVQAHQHARANGLIYVSDAEPGIERHKRGQAFYYLGPDHKRITDERVLARIRKLAIPPAYTEVWICTKERGHLQATGRDARRRKQYRYHAEWRTTRDNGKFSKMIEFGAQLPKLRRRLKQDLALPGLPKNKVLAVIVTLLEETLIRVGNEEYARANRSYGLTTLRNKHVKFLRDGRASFNFRGKSGRPHEVVLDDRRLGRLIKHIQQLPGQALFQYVDDDGKRQPVDSGMVNEYLHEAMGGDNDFTAKDFRTWGGTLRAIAFLACQARQEPMSQRAFNGCVAATARNVAEALGNTPAVCRKSYINPVVFDAWKTGIVEKRVPHKSMSPRQMEQAALALLKIQHKTTVK</sequence>
<evidence type="ECO:0000256" key="5">
    <source>
        <dbReference type="ARBA" id="ARBA00023125"/>
    </source>
</evidence>
<dbReference type="InterPro" id="IPR011010">
    <property type="entry name" value="DNA_brk_join_enz"/>
</dbReference>
<dbReference type="Proteomes" id="UP000445000">
    <property type="component" value="Unassembled WGS sequence"/>
</dbReference>
<feature type="domain" description="DNA topoisomerase I catalytic core eukaryotic-type" evidence="7">
    <location>
        <begin position="102"/>
        <end position="313"/>
    </location>
</feature>
<evidence type="ECO:0000256" key="2">
    <source>
        <dbReference type="ARBA" id="ARBA00006645"/>
    </source>
</evidence>
<dbReference type="SUPFAM" id="SSF56349">
    <property type="entry name" value="DNA breaking-rejoining enzymes"/>
    <property type="match status" value="1"/>
</dbReference>
<feature type="domain" description="DNA topoisomerase IB N-terminal" evidence="8">
    <location>
        <begin position="43"/>
        <end position="90"/>
    </location>
</feature>
<accession>A0A829Y660</accession>
<evidence type="ECO:0000313" key="9">
    <source>
        <dbReference type="EMBL" id="GFE78296.1"/>
    </source>
</evidence>
<evidence type="ECO:0000259" key="8">
    <source>
        <dbReference type="Pfam" id="PF21338"/>
    </source>
</evidence>
<proteinExistence type="inferred from homology"/>
<dbReference type="InterPro" id="IPR014711">
    <property type="entry name" value="TopoI_cat_a-hlx-sub_euk"/>
</dbReference>
<organism evidence="9 10">
    <name type="scientific">Steroidobacter agaridevorans</name>
    <dbReference type="NCBI Taxonomy" id="2695856"/>
    <lineage>
        <taxon>Bacteria</taxon>
        <taxon>Pseudomonadati</taxon>
        <taxon>Pseudomonadota</taxon>
        <taxon>Gammaproteobacteria</taxon>
        <taxon>Steroidobacterales</taxon>
        <taxon>Steroidobacteraceae</taxon>
        <taxon>Steroidobacter</taxon>
    </lineage>
</organism>